<gene>
    <name evidence="2" type="ORF">BDV30DRAFT_154476</name>
</gene>
<accession>A0A5N6JI69</accession>
<evidence type="ECO:0000256" key="1">
    <source>
        <dbReference type="SAM" id="MobiDB-lite"/>
    </source>
</evidence>
<protein>
    <submittedName>
        <fullName evidence="2">Uncharacterized protein</fullName>
    </submittedName>
</protein>
<proteinExistence type="predicted"/>
<organism evidence="2 3">
    <name type="scientific">Aspergillus minisclerotigenes</name>
    <dbReference type="NCBI Taxonomy" id="656917"/>
    <lineage>
        <taxon>Eukaryota</taxon>
        <taxon>Fungi</taxon>
        <taxon>Dikarya</taxon>
        <taxon>Ascomycota</taxon>
        <taxon>Pezizomycotina</taxon>
        <taxon>Eurotiomycetes</taxon>
        <taxon>Eurotiomycetidae</taxon>
        <taxon>Eurotiales</taxon>
        <taxon>Aspergillaceae</taxon>
        <taxon>Aspergillus</taxon>
        <taxon>Aspergillus subgen. Circumdati</taxon>
    </lineage>
</organism>
<feature type="compositionally biased region" description="Basic and acidic residues" evidence="1">
    <location>
        <begin position="1"/>
        <end position="11"/>
    </location>
</feature>
<dbReference type="AlphaFoldDB" id="A0A5N6JI69"/>
<dbReference type="Proteomes" id="UP000326289">
    <property type="component" value="Unassembled WGS sequence"/>
</dbReference>
<name>A0A5N6JI69_9EURO</name>
<evidence type="ECO:0000313" key="2">
    <source>
        <dbReference type="EMBL" id="KAB8278040.1"/>
    </source>
</evidence>
<feature type="compositionally biased region" description="Low complexity" evidence="1">
    <location>
        <begin position="65"/>
        <end position="74"/>
    </location>
</feature>
<feature type="region of interest" description="Disordered" evidence="1">
    <location>
        <begin position="1"/>
        <end position="74"/>
    </location>
</feature>
<reference evidence="2 3" key="1">
    <citation type="submission" date="2019-04" db="EMBL/GenBank/DDBJ databases">
        <title>Fungal friends and foes A comparative genomics study of 23 Aspergillus species from section Flavi.</title>
        <authorList>
            <consortium name="DOE Joint Genome Institute"/>
            <person name="Kjaerbolling I."/>
            <person name="Vesth T.C."/>
            <person name="Frisvad J.C."/>
            <person name="Nybo J.L."/>
            <person name="Theobald S."/>
            <person name="Kildgaard S."/>
            <person name="Petersen T.I."/>
            <person name="Kuo A."/>
            <person name="Sato A."/>
            <person name="Lyhne E.K."/>
            <person name="Kogle M.E."/>
            <person name="Wiebenga A."/>
            <person name="Kun R.S."/>
            <person name="Lubbers R.J."/>
            <person name="Makela M.R."/>
            <person name="Barry K."/>
            <person name="Chovatia M."/>
            <person name="Clum A."/>
            <person name="Daum C."/>
            <person name="Haridas S."/>
            <person name="He G."/>
            <person name="LaButti K."/>
            <person name="Lipzen A."/>
            <person name="Mondo S."/>
            <person name="Pangilinan J."/>
            <person name="Riley R."/>
            <person name="Salamov A."/>
            <person name="Simmons B.A."/>
            <person name="Magnuson J.K."/>
            <person name="Henrissat B."/>
            <person name="Mortensen U.H."/>
            <person name="Larsen T.O."/>
            <person name="De vries R.P."/>
            <person name="Grigoriev I.V."/>
            <person name="Machida M."/>
            <person name="Baker S.E."/>
            <person name="Andersen M.R."/>
        </authorList>
    </citation>
    <scope>NUCLEOTIDE SEQUENCE [LARGE SCALE GENOMIC DNA]</scope>
    <source>
        <strain evidence="2 3">CBS 117635</strain>
    </source>
</reference>
<sequence>MGVERNQDRSRQALIQKRKKETRLPKMGSINFEPHSCLCDSGGRSSRRNRGSLCASLGGGGAGSRGSRSSSGGRLSRLLGSGLVVGAVPGDVTSLGTLVADLASRAQGATIGGGAVTRDVALGKVKIHYSNQHSGLHVILTSLPQA</sequence>
<dbReference type="EMBL" id="ML732769">
    <property type="protein sequence ID" value="KAB8278040.1"/>
    <property type="molecule type" value="Genomic_DNA"/>
</dbReference>
<evidence type="ECO:0000313" key="3">
    <source>
        <dbReference type="Proteomes" id="UP000326289"/>
    </source>
</evidence>
<keyword evidence="3" id="KW-1185">Reference proteome</keyword>